<dbReference type="Pfam" id="PF00009">
    <property type="entry name" value="GTP_EFTU"/>
    <property type="match status" value="1"/>
</dbReference>
<dbReference type="InterPro" id="IPR009000">
    <property type="entry name" value="Transl_B-barrel_sf"/>
</dbReference>
<dbReference type="PANTHER" id="PTHR42908:SF3">
    <property type="entry name" value="ELONGATION FACTOR-LIKE GTPASE 1"/>
    <property type="match status" value="1"/>
</dbReference>
<protein>
    <recommendedName>
        <fullName evidence="8">Ribosome assembly protein 1</fullName>
    </recommendedName>
    <alternativeName>
        <fullName evidence="9">Elongation factor-like 1</fullName>
    </alternativeName>
</protein>
<evidence type="ECO:0000256" key="1">
    <source>
        <dbReference type="ARBA" id="ARBA00004496"/>
    </source>
</evidence>
<comment type="caution">
    <text evidence="12">The sequence shown here is derived from an EMBL/GenBank/DDBJ whole genome shotgun (WGS) entry which is preliminary data.</text>
</comment>
<dbReference type="EMBL" id="JAWDGP010000284">
    <property type="protein sequence ID" value="KAK3801751.1"/>
    <property type="molecule type" value="Genomic_DNA"/>
</dbReference>
<keyword evidence="2" id="KW-0963">Cytoplasm</keyword>
<dbReference type="InterPro" id="IPR000640">
    <property type="entry name" value="EFG_V-like"/>
</dbReference>
<dbReference type="CDD" id="cd01885">
    <property type="entry name" value="EF2"/>
    <property type="match status" value="1"/>
</dbReference>
<dbReference type="InterPro" id="IPR027417">
    <property type="entry name" value="P-loop_NTPase"/>
</dbReference>
<evidence type="ECO:0000313" key="12">
    <source>
        <dbReference type="EMBL" id="KAK3801751.1"/>
    </source>
</evidence>
<dbReference type="Gene3D" id="3.90.1430.10">
    <property type="entry name" value="Yeast translation eEF2 (G' domain)"/>
    <property type="match status" value="1"/>
</dbReference>
<dbReference type="SUPFAM" id="SSF50447">
    <property type="entry name" value="Translation proteins"/>
    <property type="match status" value="1"/>
</dbReference>
<dbReference type="InterPro" id="IPR035647">
    <property type="entry name" value="EFG_III/V"/>
</dbReference>
<keyword evidence="13" id="KW-1185">Reference proteome</keyword>
<dbReference type="Gene3D" id="3.30.230.10">
    <property type="match status" value="1"/>
</dbReference>
<dbReference type="GO" id="GO:0005829">
    <property type="term" value="C:cytosol"/>
    <property type="evidence" value="ECO:0007669"/>
    <property type="project" value="TreeGrafter"/>
</dbReference>
<dbReference type="GO" id="GO:1990904">
    <property type="term" value="C:ribonucleoprotein complex"/>
    <property type="evidence" value="ECO:0007669"/>
    <property type="project" value="TreeGrafter"/>
</dbReference>
<organism evidence="12 13">
    <name type="scientific">Elysia crispata</name>
    <name type="common">lettuce slug</name>
    <dbReference type="NCBI Taxonomy" id="231223"/>
    <lineage>
        <taxon>Eukaryota</taxon>
        <taxon>Metazoa</taxon>
        <taxon>Spiralia</taxon>
        <taxon>Lophotrochozoa</taxon>
        <taxon>Mollusca</taxon>
        <taxon>Gastropoda</taxon>
        <taxon>Heterobranchia</taxon>
        <taxon>Euthyneura</taxon>
        <taxon>Panpulmonata</taxon>
        <taxon>Sacoglossa</taxon>
        <taxon>Placobranchoidea</taxon>
        <taxon>Plakobranchidae</taxon>
        <taxon>Elysia</taxon>
    </lineage>
</organism>
<dbReference type="InterPro" id="IPR014721">
    <property type="entry name" value="Ribsml_uS5_D2-typ_fold_subgr"/>
</dbReference>
<evidence type="ECO:0000256" key="9">
    <source>
        <dbReference type="ARBA" id="ARBA00081809"/>
    </source>
</evidence>
<dbReference type="PRINTS" id="PR00315">
    <property type="entry name" value="ELONGATNFCT"/>
</dbReference>
<proteinExistence type="predicted"/>
<dbReference type="CDD" id="cd16268">
    <property type="entry name" value="EF2_II"/>
    <property type="match status" value="1"/>
</dbReference>
<dbReference type="Gene3D" id="2.40.30.10">
    <property type="entry name" value="Translation factors"/>
    <property type="match status" value="1"/>
</dbReference>
<feature type="region of interest" description="Disordered" evidence="10">
    <location>
        <begin position="433"/>
        <end position="480"/>
    </location>
</feature>
<dbReference type="PROSITE" id="PS51722">
    <property type="entry name" value="G_TR_2"/>
    <property type="match status" value="1"/>
</dbReference>
<dbReference type="CDD" id="cd01681">
    <property type="entry name" value="aeEF2_snRNP_like_IV"/>
    <property type="match status" value="1"/>
</dbReference>
<gene>
    <name evidence="12" type="ORF">RRG08_043768</name>
</gene>
<dbReference type="Pfam" id="PF00679">
    <property type="entry name" value="EFG_C"/>
    <property type="match status" value="1"/>
</dbReference>
<dbReference type="InterPro" id="IPR000795">
    <property type="entry name" value="T_Tr_GTP-bd_dom"/>
</dbReference>
<dbReference type="SUPFAM" id="SSF52540">
    <property type="entry name" value="P-loop containing nucleoside triphosphate hydrolases"/>
    <property type="match status" value="1"/>
</dbReference>
<dbReference type="GO" id="GO:0003924">
    <property type="term" value="F:GTPase activity"/>
    <property type="evidence" value="ECO:0007669"/>
    <property type="project" value="InterPro"/>
</dbReference>
<dbReference type="GO" id="GO:0005525">
    <property type="term" value="F:GTP binding"/>
    <property type="evidence" value="ECO:0007669"/>
    <property type="project" value="UniProtKB-KW"/>
</dbReference>
<dbReference type="InterPro" id="IPR020568">
    <property type="entry name" value="Ribosomal_Su5_D2-typ_SF"/>
</dbReference>
<name>A0AAE1EBT7_9GAST</name>
<dbReference type="SMART" id="SM00838">
    <property type="entry name" value="EFG_C"/>
    <property type="match status" value="1"/>
</dbReference>
<accession>A0AAE1EBT7</accession>
<dbReference type="AlphaFoldDB" id="A0AAE1EBT7"/>
<keyword evidence="4" id="KW-0547">Nucleotide-binding</keyword>
<dbReference type="GO" id="GO:0042256">
    <property type="term" value="P:cytosolic ribosome assembly"/>
    <property type="evidence" value="ECO:0007669"/>
    <property type="project" value="UniProtKB-ARBA"/>
</dbReference>
<dbReference type="CDD" id="cd16261">
    <property type="entry name" value="EF2_snRNP_III"/>
    <property type="match status" value="1"/>
</dbReference>
<feature type="domain" description="Tr-type G" evidence="11">
    <location>
        <begin position="17"/>
        <end position="265"/>
    </location>
</feature>
<dbReference type="PANTHER" id="PTHR42908">
    <property type="entry name" value="TRANSLATION ELONGATION FACTOR-RELATED"/>
    <property type="match status" value="1"/>
</dbReference>
<dbReference type="SUPFAM" id="SSF54211">
    <property type="entry name" value="Ribosomal protein S5 domain 2-like"/>
    <property type="match status" value="1"/>
</dbReference>
<evidence type="ECO:0000256" key="5">
    <source>
        <dbReference type="ARBA" id="ARBA00022801"/>
    </source>
</evidence>
<comment type="subcellular location">
    <subcellularLocation>
        <location evidence="1">Cytoplasm</location>
    </subcellularLocation>
</comment>
<dbReference type="NCBIfam" id="TIGR00231">
    <property type="entry name" value="small_GTP"/>
    <property type="match status" value="1"/>
</dbReference>
<evidence type="ECO:0000256" key="8">
    <source>
        <dbReference type="ARBA" id="ARBA00068031"/>
    </source>
</evidence>
<evidence type="ECO:0000256" key="2">
    <source>
        <dbReference type="ARBA" id="ARBA00022490"/>
    </source>
</evidence>
<dbReference type="FunFam" id="3.40.50.300:FF:000746">
    <property type="entry name" value="Ribosome assembly protein 1"/>
    <property type="match status" value="1"/>
</dbReference>
<comment type="catalytic activity">
    <reaction evidence="7">
        <text>GTP + H2O = GDP + phosphate + H(+)</text>
        <dbReference type="Rhea" id="RHEA:19669"/>
        <dbReference type="ChEBI" id="CHEBI:15377"/>
        <dbReference type="ChEBI" id="CHEBI:15378"/>
        <dbReference type="ChEBI" id="CHEBI:37565"/>
        <dbReference type="ChEBI" id="CHEBI:43474"/>
        <dbReference type="ChEBI" id="CHEBI:58189"/>
    </reaction>
</comment>
<dbReference type="Gene3D" id="3.30.70.870">
    <property type="entry name" value="Elongation Factor G (Translational Gtpase), domain 3"/>
    <property type="match status" value="1"/>
</dbReference>
<feature type="compositionally biased region" description="Basic and acidic residues" evidence="10">
    <location>
        <begin position="437"/>
        <end position="457"/>
    </location>
</feature>
<sequence length="1131" mass="125558">MKVTTLEQVKDLQRQPAKIRNICILAHVDHGKTTIADSLVASNGIISKRNAGKIRYMDSREDEQERGITMKSSAITLVYEKLQKGSSNSNQYLINLIDSPGHVDFSSEVTTAVRLCDGAVVVVDVVEGVCPQTQAVMRQAWLEGIRPILVLNKLDRLISQLKMTTLEAYYHLIHILVQVNLITNQLFTSEAMEKTSAEADAQGEGKIETGESTYDWTVIEDEEEHKNIYFSPELGNVVFASAIDGWGFTVGHFAGMYSAKLGVNEGILNKTLWGDYYMNTKAKRILKGAQSKGKKPLFVQFVLDNIWSAYEAVKQKDSSMTEKIVKSLGLTIAPRDLKHKDTTILLQAIMSQWLPLSDAILGSVVSGIPSPLEMTAERVEGLMCSQSRQFASLPNATQNLKKDFIACSSDEKAPVIIFISKMFPMDKRSLPQHKARPLTEEELKQRREAARQRHSEMIAKQQSLKSETESVEQNTDKNGHVYLSGEDASVTEQEEDTCDHVFIAFARIFSGCLRKGSKVFFLGPKHDPGAALDKVPSNAGAQELLQQHPDFLENQQHLSTVEVTDLFLLMGREMEALEEVPAGNVLGIGGLEEKVLKSGTLSSVLACPAFTDMYFDAAPIVRVAVEPAYTCDMNRLLSGLRLLNQADPCVEVKVQETGEHVIVAAGEVHLERCINDLRDRYAKVEVNVSKPIVPFRETVVLPPKTDMVNEDIQEQGADDEDEDDSIQASTADRQCHTVLRAVPLPGIVADILLEHQDSLRALDALTSANITGRSELQVGFCMNKAAVENLQAVKHKLKEEFDKAGPEWHGAEDKIWCFGPRRCGPNVLLNNVPGYCRPCVWQAIETKEKTVCKLAELDNSMVTGFQVATLAGPLCEEPMHGVCFVVEDWWYGEKTRPVKQFESKSSANSSCDNETSQKLTISNTAGNPLEYSKDIKDCQKLSVDKNPLPPGLVVPQSIDWTSSVFGPLSGQLISTVKEGCRRAFQAGPQRLVVAMYKCNIQATMDVLGKLHAVLSKRFGQVVSDEMQEGTDIFNVSAALPVVESFGFAEDLRKKTSGLASPQLKFSHWEVLPIDPFWVPTTEEEYMHFGEKADADNRARVYMNQVRKRKGLATDEKIVEFAEKQRTLTKNK</sequence>
<evidence type="ECO:0000256" key="3">
    <source>
        <dbReference type="ARBA" id="ARBA00022517"/>
    </source>
</evidence>
<evidence type="ECO:0000313" key="13">
    <source>
        <dbReference type="Proteomes" id="UP001283361"/>
    </source>
</evidence>
<dbReference type="SUPFAM" id="SSF54980">
    <property type="entry name" value="EF-G C-terminal domain-like"/>
    <property type="match status" value="2"/>
</dbReference>
<evidence type="ECO:0000259" key="11">
    <source>
        <dbReference type="PROSITE" id="PS51722"/>
    </source>
</evidence>
<dbReference type="FunFam" id="3.90.1430.10:FF:000002">
    <property type="entry name" value="Elongation factor like GTPase 1"/>
    <property type="match status" value="1"/>
</dbReference>
<dbReference type="FunFam" id="3.30.70.870:FF:000002">
    <property type="entry name" value="Translation elongation factor 2"/>
    <property type="match status" value="1"/>
</dbReference>
<dbReference type="Proteomes" id="UP001283361">
    <property type="component" value="Unassembled WGS sequence"/>
</dbReference>
<dbReference type="Pfam" id="PF14492">
    <property type="entry name" value="EFG_III"/>
    <property type="match status" value="1"/>
</dbReference>
<dbReference type="CDD" id="cd04096">
    <property type="entry name" value="eEF2_snRNP_like_C"/>
    <property type="match status" value="1"/>
</dbReference>
<dbReference type="FunFam" id="3.30.70.240:FF:000006">
    <property type="entry name" value="Elongation factor like GTPase 1"/>
    <property type="match status" value="1"/>
</dbReference>
<dbReference type="GO" id="GO:0043022">
    <property type="term" value="F:ribosome binding"/>
    <property type="evidence" value="ECO:0007669"/>
    <property type="project" value="TreeGrafter"/>
</dbReference>
<dbReference type="Gene3D" id="3.40.50.300">
    <property type="entry name" value="P-loop containing nucleotide triphosphate hydrolases"/>
    <property type="match status" value="1"/>
</dbReference>
<evidence type="ECO:0000256" key="10">
    <source>
        <dbReference type="SAM" id="MobiDB-lite"/>
    </source>
</evidence>
<dbReference type="InterPro" id="IPR056752">
    <property type="entry name" value="EFL1"/>
</dbReference>
<evidence type="ECO:0000256" key="6">
    <source>
        <dbReference type="ARBA" id="ARBA00023134"/>
    </source>
</evidence>
<dbReference type="Gene3D" id="3.30.70.240">
    <property type="match status" value="1"/>
</dbReference>
<keyword evidence="3" id="KW-0690">Ribosome biogenesis</keyword>
<dbReference type="Pfam" id="PF25118">
    <property type="entry name" value="EFL1"/>
    <property type="match status" value="1"/>
</dbReference>
<keyword evidence="5" id="KW-0378">Hydrolase</keyword>
<dbReference type="InterPro" id="IPR041095">
    <property type="entry name" value="EFG_II"/>
</dbReference>
<evidence type="ECO:0000256" key="7">
    <source>
        <dbReference type="ARBA" id="ARBA00048548"/>
    </source>
</evidence>
<keyword evidence="6" id="KW-0342">GTP-binding</keyword>
<reference evidence="12" key="1">
    <citation type="journal article" date="2023" name="G3 (Bethesda)">
        <title>A reference genome for the long-term kleptoplast-retaining sea slug Elysia crispata morphotype clarki.</title>
        <authorList>
            <person name="Eastman K.E."/>
            <person name="Pendleton A.L."/>
            <person name="Shaikh M.A."/>
            <person name="Suttiyut T."/>
            <person name="Ogas R."/>
            <person name="Tomko P."/>
            <person name="Gavelis G."/>
            <person name="Widhalm J.R."/>
            <person name="Wisecaver J.H."/>
        </authorList>
    </citation>
    <scope>NUCLEOTIDE SEQUENCE</scope>
    <source>
        <strain evidence="12">ECLA1</strain>
    </source>
</reference>
<dbReference type="InterPro" id="IPR005225">
    <property type="entry name" value="Small_GTP-bd"/>
</dbReference>
<evidence type="ECO:0000256" key="4">
    <source>
        <dbReference type="ARBA" id="ARBA00022741"/>
    </source>
</evidence>